<dbReference type="FunFam" id="1.10.1750.10:FF:000001">
    <property type="entry name" value="Chromosomal replication initiator protein DnaA"/>
    <property type="match status" value="1"/>
</dbReference>
<dbReference type="Pfam" id="PF11638">
    <property type="entry name" value="DnaA_N"/>
    <property type="match status" value="1"/>
</dbReference>
<dbReference type="CDD" id="cd06571">
    <property type="entry name" value="Bac_DnaA_C"/>
    <property type="match status" value="1"/>
</dbReference>
<dbReference type="GO" id="GO:0005886">
    <property type="term" value="C:plasma membrane"/>
    <property type="evidence" value="ECO:0007669"/>
    <property type="project" value="TreeGrafter"/>
</dbReference>
<evidence type="ECO:0000313" key="15">
    <source>
        <dbReference type="EMBL" id="GLS28213.1"/>
    </source>
</evidence>
<dbReference type="SUPFAM" id="SSF48295">
    <property type="entry name" value="TrpR-like"/>
    <property type="match status" value="1"/>
</dbReference>
<dbReference type="InterPro" id="IPR013317">
    <property type="entry name" value="DnaA_dom"/>
</dbReference>
<keyword evidence="6 8" id="KW-0446">Lipid-binding</keyword>
<dbReference type="InterPro" id="IPR038454">
    <property type="entry name" value="DnaA_N_sf"/>
</dbReference>
<keyword evidence="3 8" id="KW-0235">DNA replication</keyword>
<feature type="binding site" evidence="8">
    <location>
        <position position="373"/>
    </location>
    <ligand>
        <name>ATP</name>
        <dbReference type="ChEBI" id="CHEBI:30616"/>
    </ligand>
</feature>
<feature type="compositionally biased region" description="Low complexity" evidence="12">
    <location>
        <begin position="106"/>
        <end position="115"/>
    </location>
</feature>
<organism evidence="15 16">
    <name type="scientific">Marinibactrum halimedae</name>
    <dbReference type="NCBI Taxonomy" id="1444977"/>
    <lineage>
        <taxon>Bacteria</taxon>
        <taxon>Pseudomonadati</taxon>
        <taxon>Pseudomonadota</taxon>
        <taxon>Gammaproteobacteria</taxon>
        <taxon>Cellvibrionales</taxon>
        <taxon>Cellvibrionaceae</taxon>
        <taxon>Marinibactrum</taxon>
    </lineage>
</organism>
<keyword evidence="4 8" id="KW-0547">Nucleotide-binding</keyword>
<dbReference type="SUPFAM" id="SSF52540">
    <property type="entry name" value="P-loop containing nucleoside triphosphate hydrolases"/>
    <property type="match status" value="1"/>
</dbReference>
<feature type="region of interest" description="Disordered" evidence="12">
    <location>
        <begin position="86"/>
        <end position="155"/>
    </location>
</feature>
<feature type="region of interest" description="Domain I, interacts with DnaA modulators" evidence="8">
    <location>
        <begin position="1"/>
        <end position="209"/>
    </location>
</feature>
<evidence type="ECO:0000259" key="13">
    <source>
        <dbReference type="SMART" id="SM00382"/>
    </source>
</evidence>
<feature type="domain" description="Chromosomal replication initiator DnaA C-terminal" evidence="14">
    <location>
        <begin position="573"/>
        <end position="642"/>
    </location>
</feature>
<evidence type="ECO:0000256" key="3">
    <source>
        <dbReference type="ARBA" id="ARBA00022705"/>
    </source>
</evidence>
<dbReference type="PANTHER" id="PTHR30050">
    <property type="entry name" value="CHROMOSOMAL REPLICATION INITIATOR PROTEIN DNAA"/>
    <property type="match status" value="1"/>
</dbReference>
<dbReference type="InterPro" id="IPR010921">
    <property type="entry name" value="Trp_repressor/repl_initiator"/>
</dbReference>
<feature type="binding site" evidence="8">
    <location>
        <position position="377"/>
    </location>
    <ligand>
        <name>ATP</name>
        <dbReference type="ChEBI" id="CHEBI:30616"/>
    </ligand>
</feature>
<dbReference type="RefSeq" id="WP_332840161.1">
    <property type="nucleotide sequence ID" value="NZ_BSPD01000103.1"/>
</dbReference>
<dbReference type="Pfam" id="PF08299">
    <property type="entry name" value="Bac_DnaA_C"/>
    <property type="match status" value="1"/>
</dbReference>
<gene>
    <name evidence="8" type="primary">dnaA</name>
    <name evidence="15" type="ORF">GCM10007877_39320</name>
</gene>
<dbReference type="Gene3D" id="1.10.1750.10">
    <property type="match status" value="1"/>
</dbReference>
<feature type="binding site" evidence="8">
    <location>
        <position position="376"/>
    </location>
    <ligand>
        <name>ATP</name>
        <dbReference type="ChEBI" id="CHEBI:30616"/>
    </ligand>
</feature>
<comment type="subcellular location">
    <subcellularLocation>
        <location evidence="8">Cytoplasm</location>
    </subcellularLocation>
</comment>
<dbReference type="Gene3D" id="1.10.8.60">
    <property type="match status" value="1"/>
</dbReference>
<dbReference type="GO" id="GO:0005524">
    <property type="term" value="F:ATP binding"/>
    <property type="evidence" value="ECO:0007669"/>
    <property type="project" value="UniProtKB-UniRule"/>
</dbReference>
<evidence type="ECO:0000256" key="4">
    <source>
        <dbReference type="ARBA" id="ARBA00022741"/>
    </source>
</evidence>
<dbReference type="HAMAP" id="MF_00377">
    <property type="entry name" value="DnaA_bact"/>
    <property type="match status" value="1"/>
</dbReference>
<accession>A0AA37TB60</accession>
<reference evidence="15 16" key="1">
    <citation type="journal article" date="2014" name="Int. J. Syst. Evol. Microbiol.">
        <title>Complete genome sequence of Corynebacterium casei LMG S-19264T (=DSM 44701T), isolated from a smear-ripened cheese.</title>
        <authorList>
            <consortium name="US DOE Joint Genome Institute (JGI-PGF)"/>
            <person name="Walter F."/>
            <person name="Albersmeier A."/>
            <person name="Kalinowski J."/>
            <person name="Ruckert C."/>
        </authorList>
    </citation>
    <scope>NUCLEOTIDE SEQUENCE [LARGE SCALE GENOMIC DNA]</scope>
    <source>
        <strain evidence="15 16">NBRC 110095</strain>
    </source>
</reference>
<comment type="function">
    <text evidence="8 10">Plays an essential role in the initiation and regulation of chromosomal replication. ATP-DnaA binds to the origin of replication (oriC) to initiate formation of the DNA replication initiation complex once per cell cycle. Binds the DnaA box (a 9 base pair repeat at the origin) and separates the double-stranded (ds)DNA. Forms a right-handed helical filament on oriC DNA; dsDNA binds to the exterior of the filament while single-stranded (ss)DNA is stabiized in the filament's interior. The ATP-DnaA-oriC complex binds and stabilizes one strand of the AT-rich DNA unwinding element (DUE), permitting loading of DNA polymerase. After initiation quickly degrades to an ADP-DnaA complex that is not apt for DNA replication. Binds acidic phospholipids.</text>
</comment>
<dbReference type="AlphaFoldDB" id="A0AA37TB60"/>
<dbReference type="GO" id="GO:0003688">
    <property type="term" value="F:DNA replication origin binding"/>
    <property type="evidence" value="ECO:0007669"/>
    <property type="project" value="UniProtKB-UniRule"/>
</dbReference>
<dbReference type="SMART" id="SM00382">
    <property type="entry name" value="AAA"/>
    <property type="match status" value="1"/>
</dbReference>
<dbReference type="GO" id="GO:0005737">
    <property type="term" value="C:cytoplasm"/>
    <property type="evidence" value="ECO:0007669"/>
    <property type="project" value="UniProtKB-SubCell"/>
</dbReference>
<dbReference type="InterPro" id="IPR018312">
    <property type="entry name" value="Chromosome_initiator_DnaA_CS"/>
</dbReference>
<dbReference type="InterPro" id="IPR001957">
    <property type="entry name" value="Chromosome_initiator_DnaA"/>
</dbReference>
<proteinExistence type="inferred from homology"/>
<dbReference type="SMART" id="SM00760">
    <property type="entry name" value="Bac_DnaA_C"/>
    <property type="match status" value="1"/>
</dbReference>
<dbReference type="PANTHER" id="PTHR30050:SF2">
    <property type="entry name" value="CHROMOSOMAL REPLICATION INITIATOR PROTEIN DNAA"/>
    <property type="match status" value="1"/>
</dbReference>
<dbReference type="PROSITE" id="PS01008">
    <property type="entry name" value="DNAA"/>
    <property type="match status" value="1"/>
</dbReference>
<feature type="compositionally biased region" description="Polar residues" evidence="12">
    <location>
        <begin position="190"/>
        <end position="207"/>
    </location>
</feature>
<evidence type="ECO:0000256" key="8">
    <source>
        <dbReference type="HAMAP-Rule" id="MF_00377"/>
    </source>
</evidence>
<comment type="similarity">
    <text evidence="1 8 11">Belongs to the DnaA family.</text>
</comment>
<dbReference type="InterPro" id="IPR020591">
    <property type="entry name" value="Chromosome_initiator_DnaA-like"/>
</dbReference>
<evidence type="ECO:0000256" key="1">
    <source>
        <dbReference type="ARBA" id="ARBA00006583"/>
    </source>
</evidence>
<evidence type="ECO:0000256" key="12">
    <source>
        <dbReference type="SAM" id="MobiDB-lite"/>
    </source>
</evidence>
<dbReference type="InterPro" id="IPR027417">
    <property type="entry name" value="P-loop_NTPase"/>
</dbReference>
<evidence type="ECO:0000256" key="9">
    <source>
        <dbReference type="NCBIfam" id="TIGR00362"/>
    </source>
</evidence>
<feature type="region of interest" description="Domain III, AAA+ region" evidence="8">
    <location>
        <begin position="329"/>
        <end position="545"/>
    </location>
</feature>
<evidence type="ECO:0000256" key="11">
    <source>
        <dbReference type="RuleBase" id="RU004227"/>
    </source>
</evidence>
<evidence type="ECO:0000256" key="5">
    <source>
        <dbReference type="ARBA" id="ARBA00022840"/>
    </source>
</evidence>
<comment type="caution">
    <text evidence="8">Lacks conserved residue(s) required for the propagation of feature annotation.</text>
</comment>
<feature type="region of interest" description="Disordered" evidence="12">
    <location>
        <begin position="190"/>
        <end position="222"/>
    </location>
</feature>
<keyword evidence="5 8" id="KW-0067">ATP-binding</keyword>
<dbReference type="GO" id="GO:0008289">
    <property type="term" value="F:lipid binding"/>
    <property type="evidence" value="ECO:0007669"/>
    <property type="project" value="UniProtKB-KW"/>
</dbReference>
<dbReference type="FunFam" id="1.10.8.60:FF:000003">
    <property type="entry name" value="Chromosomal replication initiator protein DnaA"/>
    <property type="match status" value="1"/>
</dbReference>
<sequence>MAIWDKCVSNLREELPSQQFNTWIRPLEVEADTASQLRLLAPNRFVLDWVNAKFMARIKQLASFHASGNDVSIDIVVSASSSGRFAGRRPPPIRRRRAVSGGLRGSSNSSIANSSMGYADNEVVEKPSFSSPPEAVTDHTVTREPQCYDSESEYEQEFIHRRSIGASTGTAEPQQNAFVSAQDDVTSFGESSSLSLERSVNNQTSRWTESRRKAPTTSAAEVLSSRMTHVQESPSDINGANTVALENNGDLFSQGEPAVTTTAAVVRETPSLENSRVQLAPSVSANSVRSKTGELHEALSQSVQPKKATADTGLTGTTQVEGAIRHGGNLNTNFTFKSFVEGKSNQLGLAAAQQVSLNPGGAYNPLFIYGGVGLGKTHLMHAVGNAMREKNPSAKVVYLHSERFVADMVKALQLNAINDFKRYYRSVDALLIDDIQFFAGKERSQEEFFHTFNALLEGGQQIILTCDRYPKEITGVEERLKSRFGWGLTVAVEPPELETRVAILKKKALQVNMDLPNDSAFFIAQRIRSNVRELEGALKRVIANSHFTGRPIDVPLVREALKDLLALQDKQVSIDNIQRVVAEYYKIKVSDLHSKRRSRSVARPRQVAMSLAKELTNHSLPEIGDAFGGRDHTTVLHACRKIKELKEQDGDIREDVKNLLRILTT</sequence>
<dbReference type="InterPro" id="IPR024633">
    <property type="entry name" value="DnaA_N_dom"/>
</dbReference>
<evidence type="ECO:0000313" key="16">
    <source>
        <dbReference type="Proteomes" id="UP001156870"/>
    </source>
</evidence>
<evidence type="ECO:0000256" key="6">
    <source>
        <dbReference type="ARBA" id="ARBA00023121"/>
    </source>
</evidence>
<dbReference type="InterPro" id="IPR013159">
    <property type="entry name" value="DnaA_C"/>
</dbReference>
<keyword evidence="2 8" id="KW-0963">Cytoplasm</keyword>
<dbReference type="FunFam" id="3.40.50.300:FF:000103">
    <property type="entry name" value="Chromosomal replication initiator protein DnaA"/>
    <property type="match status" value="1"/>
</dbReference>
<keyword evidence="16" id="KW-1185">Reference proteome</keyword>
<comment type="subunit">
    <text evidence="8">Oligomerizes as a right-handed, spiral filament on DNA at oriC.</text>
</comment>
<dbReference type="GO" id="GO:0006275">
    <property type="term" value="P:regulation of DNA replication"/>
    <property type="evidence" value="ECO:0007669"/>
    <property type="project" value="UniProtKB-UniRule"/>
</dbReference>
<feature type="binding site" evidence="8">
    <location>
        <position position="375"/>
    </location>
    <ligand>
        <name>ATP</name>
        <dbReference type="ChEBI" id="CHEBI:30616"/>
    </ligand>
</feature>
<dbReference type="PRINTS" id="PR00051">
    <property type="entry name" value="DNAA"/>
</dbReference>
<evidence type="ECO:0000256" key="7">
    <source>
        <dbReference type="ARBA" id="ARBA00023125"/>
    </source>
</evidence>
<dbReference type="GO" id="GO:0006270">
    <property type="term" value="P:DNA replication initiation"/>
    <property type="evidence" value="ECO:0007669"/>
    <property type="project" value="UniProtKB-UniRule"/>
</dbReference>
<dbReference type="CDD" id="cd00009">
    <property type="entry name" value="AAA"/>
    <property type="match status" value="1"/>
</dbReference>
<protein>
    <recommendedName>
        <fullName evidence="8 9">Chromosomal replication initiator protein DnaA</fullName>
    </recommendedName>
</protein>
<dbReference type="Gene3D" id="3.30.300.180">
    <property type="match status" value="1"/>
</dbReference>
<comment type="domain">
    <text evidence="8">Domain I is involved in oligomerization and binding regulators, domain II is flexibile and of varying length in different bacteria, domain III forms the AAA+ region, while domain IV binds dsDNA.</text>
</comment>
<dbReference type="Gene3D" id="3.40.50.300">
    <property type="entry name" value="P-loop containing nucleotide triphosphate hydrolases"/>
    <property type="match status" value="1"/>
</dbReference>
<dbReference type="NCBIfam" id="TIGR00362">
    <property type="entry name" value="DnaA"/>
    <property type="match status" value="1"/>
</dbReference>
<feature type="region of interest" description="Domain IV, binds dsDNA" evidence="8">
    <location>
        <begin position="546"/>
        <end position="665"/>
    </location>
</feature>
<dbReference type="Proteomes" id="UP001156870">
    <property type="component" value="Unassembled WGS sequence"/>
</dbReference>
<dbReference type="Pfam" id="PF00308">
    <property type="entry name" value="Bac_DnaA"/>
    <property type="match status" value="1"/>
</dbReference>
<dbReference type="InterPro" id="IPR003593">
    <property type="entry name" value="AAA+_ATPase"/>
</dbReference>
<comment type="caution">
    <text evidence="15">The sequence shown here is derived from an EMBL/GenBank/DDBJ whole genome shotgun (WGS) entry which is preliminary data.</text>
</comment>
<name>A0AA37TB60_9GAMM</name>
<keyword evidence="7 8" id="KW-0238">DNA-binding</keyword>
<feature type="domain" description="AAA+ ATPase" evidence="13">
    <location>
        <begin position="362"/>
        <end position="570"/>
    </location>
</feature>
<evidence type="ECO:0000259" key="14">
    <source>
        <dbReference type="SMART" id="SM00760"/>
    </source>
</evidence>
<dbReference type="EMBL" id="BSPD01000103">
    <property type="protein sequence ID" value="GLS28213.1"/>
    <property type="molecule type" value="Genomic_DNA"/>
</dbReference>
<evidence type="ECO:0000256" key="10">
    <source>
        <dbReference type="RuleBase" id="RU000577"/>
    </source>
</evidence>
<evidence type="ECO:0000256" key="2">
    <source>
        <dbReference type="ARBA" id="ARBA00022490"/>
    </source>
</evidence>